<comment type="pathway">
    <text evidence="12 15">Amino-acid biosynthesis; L-valine biosynthesis; L-valine from pyruvate: step 3/4.</text>
</comment>
<feature type="modified residue" description="N6-carboxylysine" evidence="15">
    <location>
        <position position="124"/>
    </location>
</feature>
<evidence type="ECO:0000256" key="2">
    <source>
        <dbReference type="ARBA" id="ARBA00006486"/>
    </source>
</evidence>
<evidence type="ECO:0000313" key="19">
    <source>
        <dbReference type="EMBL" id="RBM82178.1"/>
    </source>
</evidence>
<dbReference type="InterPro" id="IPR042096">
    <property type="entry name" value="Dihydro-acid_dehy_C"/>
</dbReference>
<dbReference type="PROSITE" id="PS00886">
    <property type="entry name" value="ILVD_EDD_1"/>
    <property type="match status" value="1"/>
</dbReference>
<keyword evidence="9 15" id="KW-0456">Lyase</keyword>
<proteinExistence type="inferred from homology"/>
<reference evidence="20 21" key="1">
    <citation type="submission" date="2018-06" db="EMBL/GenBank/DDBJ databases">
        <title>Draft genome sequences of nine Vibrio sp. clinical isolates from across the United States representing the closest known relative of Vibrio cholerae.</title>
        <authorList>
            <person name="Islam M.T."/>
            <person name="Liang K."/>
            <person name="Im M.S."/>
            <person name="Winkjer J."/>
            <person name="Busby S."/>
            <person name="Batra D."/>
            <person name="Rowe L."/>
            <person name="Tarr C.L."/>
            <person name="Boucher Y."/>
        </authorList>
    </citation>
    <scope>NUCLEOTIDE SEQUENCE [LARGE SCALE GENOMIC DNA]</scope>
    <source>
        <strain evidence="18 21">2016V-1111</strain>
        <strain evidence="19 20">2016V-1114</strain>
    </source>
</reference>
<dbReference type="Pfam" id="PF24877">
    <property type="entry name" value="ILV_EDD_C"/>
    <property type="match status" value="1"/>
</dbReference>
<protein>
    <recommendedName>
        <fullName evidence="14 15">Dihydroxy-acid dehydratase</fullName>
        <shortName evidence="15">DAD</shortName>
        <ecNumber evidence="14 15">4.2.1.9</ecNumber>
    </recommendedName>
</protein>
<comment type="similarity">
    <text evidence="2 15">Belongs to the IlvD/Edd family.</text>
</comment>
<dbReference type="InterPro" id="IPR000581">
    <property type="entry name" value="ILV_EDD_N"/>
</dbReference>
<dbReference type="Proteomes" id="UP000252427">
    <property type="component" value="Unassembled WGS sequence"/>
</dbReference>
<dbReference type="PANTHER" id="PTHR43661">
    <property type="entry name" value="D-XYLONATE DEHYDRATASE"/>
    <property type="match status" value="1"/>
</dbReference>
<keyword evidence="10 15" id="KW-0100">Branched-chain amino acid biosynthesis</keyword>
<dbReference type="EC" id="4.2.1.9" evidence="14 15"/>
<organism evidence="19 20">
    <name type="scientific">Vibrio paracholerae</name>
    <dbReference type="NCBI Taxonomy" id="650003"/>
    <lineage>
        <taxon>Bacteria</taxon>
        <taxon>Pseudomonadati</taxon>
        <taxon>Pseudomonadota</taxon>
        <taxon>Gammaproteobacteria</taxon>
        <taxon>Vibrionales</taxon>
        <taxon>Vibrionaceae</taxon>
        <taxon>Vibrio</taxon>
    </lineage>
</organism>
<dbReference type="PROSITE" id="PS00887">
    <property type="entry name" value="ILVD_EDD_2"/>
    <property type="match status" value="1"/>
</dbReference>
<dbReference type="GO" id="GO:0009099">
    <property type="term" value="P:L-valine biosynthetic process"/>
    <property type="evidence" value="ECO:0007669"/>
    <property type="project" value="UniProtKB-UniRule"/>
</dbReference>
<comment type="catalytic activity">
    <reaction evidence="11">
        <text>(2R)-2,3-dihydroxy-3-methylbutanoate = 3-methyl-2-oxobutanoate + H2O</text>
        <dbReference type="Rhea" id="RHEA:24809"/>
        <dbReference type="ChEBI" id="CHEBI:11851"/>
        <dbReference type="ChEBI" id="CHEBI:15377"/>
        <dbReference type="ChEBI" id="CHEBI:49072"/>
        <dbReference type="EC" id="4.2.1.9"/>
    </reaction>
    <physiologicalReaction direction="left-to-right" evidence="11">
        <dbReference type="Rhea" id="RHEA:24810"/>
    </physiologicalReaction>
</comment>
<dbReference type="SUPFAM" id="SSF52016">
    <property type="entry name" value="LeuD/IlvD-like"/>
    <property type="match status" value="1"/>
</dbReference>
<feature type="binding site" description="via carbamate group" evidence="15">
    <location>
        <position position="124"/>
    </location>
    <ligand>
        <name>Mg(2+)</name>
        <dbReference type="ChEBI" id="CHEBI:18420"/>
    </ligand>
</feature>
<feature type="binding site" evidence="15">
    <location>
        <position position="81"/>
    </location>
    <ligand>
        <name>Mg(2+)</name>
        <dbReference type="ChEBI" id="CHEBI:18420"/>
    </ligand>
</feature>
<dbReference type="PANTHER" id="PTHR43661:SF3">
    <property type="entry name" value="D-XYLONATE DEHYDRATASE YAGF-RELATED"/>
    <property type="match status" value="1"/>
</dbReference>
<evidence type="ECO:0000256" key="12">
    <source>
        <dbReference type="ARBA" id="ARBA00029436"/>
    </source>
</evidence>
<dbReference type="Proteomes" id="UP000252488">
    <property type="component" value="Unassembled WGS sequence"/>
</dbReference>
<dbReference type="InterPro" id="IPR056740">
    <property type="entry name" value="ILV_EDD_C"/>
</dbReference>
<evidence type="ECO:0000256" key="6">
    <source>
        <dbReference type="ARBA" id="ARBA00022842"/>
    </source>
</evidence>
<dbReference type="GO" id="GO:0005829">
    <property type="term" value="C:cytosol"/>
    <property type="evidence" value="ECO:0007669"/>
    <property type="project" value="TreeGrafter"/>
</dbReference>
<evidence type="ECO:0000256" key="14">
    <source>
        <dbReference type="ARBA" id="ARBA00029490"/>
    </source>
</evidence>
<comment type="subunit">
    <text evidence="15">Homodimer.</text>
</comment>
<evidence type="ECO:0000256" key="9">
    <source>
        <dbReference type="ARBA" id="ARBA00023239"/>
    </source>
</evidence>
<evidence type="ECO:0000256" key="10">
    <source>
        <dbReference type="ARBA" id="ARBA00023304"/>
    </source>
</evidence>
<feature type="domain" description="Dihydroxy-acid/6-phosphogluconate dehydratase N-terminal" evidence="16">
    <location>
        <begin position="34"/>
        <end position="359"/>
    </location>
</feature>
<keyword evidence="5 15" id="KW-0479">Metal-binding</keyword>
<dbReference type="Gene3D" id="3.50.30.80">
    <property type="entry name" value="IlvD/EDD C-terminal domain-like"/>
    <property type="match status" value="1"/>
</dbReference>
<accession>A0AAX1QRR1</accession>
<evidence type="ECO:0000256" key="5">
    <source>
        <dbReference type="ARBA" id="ARBA00022723"/>
    </source>
</evidence>
<keyword evidence="7 15" id="KW-0408">Iron</keyword>
<evidence type="ECO:0000256" key="8">
    <source>
        <dbReference type="ARBA" id="ARBA00023014"/>
    </source>
</evidence>
<keyword evidence="6 15" id="KW-0460">Magnesium</keyword>
<evidence type="ECO:0000256" key="11">
    <source>
        <dbReference type="ARBA" id="ARBA00029304"/>
    </source>
</evidence>
<comment type="cofactor">
    <cofactor evidence="1 15">
        <name>Mg(2+)</name>
        <dbReference type="ChEBI" id="CHEBI:18420"/>
    </cofactor>
</comment>
<dbReference type="EMBL" id="QKKS01000014">
    <property type="protein sequence ID" value="RBM82178.1"/>
    <property type="molecule type" value="Genomic_DNA"/>
</dbReference>
<dbReference type="InterPro" id="IPR004404">
    <property type="entry name" value="DihydroxyA_deHydtase"/>
</dbReference>
<evidence type="ECO:0000256" key="3">
    <source>
        <dbReference type="ARBA" id="ARBA00022605"/>
    </source>
</evidence>
<dbReference type="GO" id="GO:0004160">
    <property type="term" value="F:dihydroxy-acid dehydratase activity"/>
    <property type="evidence" value="ECO:0007669"/>
    <property type="project" value="UniProtKB-UniRule"/>
</dbReference>
<dbReference type="RefSeq" id="WP_113592661.1">
    <property type="nucleotide sequence ID" value="NZ_CAWNVX010000014.1"/>
</dbReference>
<evidence type="ECO:0000256" key="1">
    <source>
        <dbReference type="ARBA" id="ARBA00001946"/>
    </source>
</evidence>
<dbReference type="NCBIfam" id="TIGR00110">
    <property type="entry name" value="ilvD"/>
    <property type="match status" value="1"/>
</dbReference>
<comment type="caution">
    <text evidence="15">Lacks conserved residue(s) required for the propagation of feature annotation.</text>
</comment>
<keyword evidence="3 15" id="KW-0028">Amino-acid biosynthesis</keyword>
<gene>
    <name evidence="15" type="primary">ilvD</name>
    <name evidence="18" type="ORF">DLR69_00155</name>
    <name evidence="19" type="ORF">DLR70_08860</name>
</gene>
<name>A0AAX1QRR1_9VIBR</name>
<evidence type="ECO:0000313" key="21">
    <source>
        <dbReference type="Proteomes" id="UP000252488"/>
    </source>
</evidence>
<dbReference type="FunFam" id="3.50.30.80:FF:000001">
    <property type="entry name" value="Dihydroxy-acid dehydratase"/>
    <property type="match status" value="1"/>
</dbReference>
<feature type="active site" description="Proton acceptor" evidence="15">
    <location>
        <position position="517"/>
    </location>
</feature>
<evidence type="ECO:0000313" key="20">
    <source>
        <dbReference type="Proteomes" id="UP000252427"/>
    </source>
</evidence>
<evidence type="ECO:0000313" key="18">
    <source>
        <dbReference type="EMBL" id="RBM58060.1"/>
    </source>
</evidence>
<feature type="binding site" evidence="15">
    <location>
        <position position="491"/>
    </location>
    <ligand>
        <name>Mg(2+)</name>
        <dbReference type="ChEBI" id="CHEBI:18420"/>
    </ligand>
</feature>
<evidence type="ECO:0000256" key="13">
    <source>
        <dbReference type="ARBA" id="ARBA00029437"/>
    </source>
</evidence>
<evidence type="ECO:0000259" key="16">
    <source>
        <dbReference type="Pfam" id="PF00920"/>
    </source>
</evidence>
<evidence type="ECO:0000256" key="4">
    <source>
        <dbReference type="ARBA" id="ARBA00022714"/>
    </source>
</evidence>
<dbReference type="NCBIfam" id="NF009103">
    <property type="entry name" value="PRK12448.1"/>
    <property type="match status" value="1"/>
</dbReference>
<dbReference type="EMBL" id="QKKR01000001">
    <property type="protein sequence ID" value="RBM58060.1"/>
    <property type="molecule type" value="Genomic_DNA"/>
</dbReference>
<dbReference type="GO" id="GO:0051537">
    <property type="term" value="F:2 iron, 2 sulfur cluster binding"/>
    <property type="evidence" value="ECO:0007669"/>
    <property type="project" value="UniProtKB-UniRule"/>
</dbReference>
<feature type="domain" description="Dihydroxy-acid/6-phosphogluconate dehydratase C-terminal" evidence="17">
    <location>
        <begin position="408"/>
        <end position="604"/>
    </location>
</feature>
<keyword evidence="8 15" id="KW-0411">Iron-sulfur</keyword>
<evidence type="ECO:0000256" key="7">
    <source>
        <dbReference type="ARBA" id="ARBA00023004"/>
    </source>
</evidence>
<comment type="cofactor">
    <cofactor evidence="15">
        <name>[2Fe-2S] cluster</name>
        <dbReference type="ChEBI" id="CHEBI:190135"/>
    </cofactor>
    <text evidence="15">Binds 1 [2Fe-2S] cluster per subunit. This cluster acts as a Lewis acid cofactor.</text>
</comment>
<dbReference type="GO" id="GO:0000287">
    <property type="term" value="F:magnesium ion binding"/>
    <property type="evidence" value="ECO:0007669"/>
    <property type="project" value="UniProtKB-UniRule"/>
</dbReference>
<keyword evidence="21" id="KW-1185">Reference proteome</keyword>
<evidence type="ECO:0000256" key="15">
    <source>
        <dbReference type="HAMAP-Rule" id="MF_00012"/>
    </source>
</evidence>
<feature type="binding site" evidence="15">
    <location>
        <position position="123"/>
    </location>
    <ligand>
        <name>Mg(2+)</name>
        <dbReference type="ChEBI" id="CHEBI:18420"/>
    </ligand>
</feature>
<dbReference type="GO" id="GO:0009097">
    <property type="term" value="P:isoleucine biosynthetic process"/>
    <property type="evidence" value="ECO:0007669"/>
    <property type="project" value="UniProtKB-UniRule"/>
</dbReference>
<dbReference type="SUPFAM" id="SSF143975">
    <property type="entry name" value="IlvD/EDD N-terminal domain-like"/>
    <property type="match status" value="1"/>
</dbReference>
<dbReference type="InterPro" id="IPR020558">
    <property type="entry name" value="DiOHA_6PGluconate_deHydtase_CS"/>
</dbReference>
<comment type="catalytic activity">
    <reaction evidence="15">
        <text>(2R,3R)-2,3-dihydroxy-3-methylpentanoate = (S)-3-methyl-2-oxopentanoate + H2O</text>
        <dbReference type="Rhea" id="RHEA:27694"/>
        <dbReference type="ChEBI" id="CHEBI:15377"/>
        <dbReference type="ChEBI" id="CHEBI:35146"/>
        <dbReference type="ChEBI" id="CHEBI:49258"/>
        <dbReference type="EC" id="4.2.1.9"/>
    </reaction>
</comment>
<comment type="pathway">
    <text evidence="13 15">Amino-acid biosynthesis; L-isoleucine biosynthesis; L-isoleucine from 2-oxobutanoate: step 3/4.</text>
</comment>
<dbReference type="Pfam" id="PF00920">
    <property type="entry name" value="ILVD_EDD_N"/>
    <property type="match status" value="1"/>
</dbReference>
<comment type="caution">
    <text evidence="19">The sequence shown here is derived from an EMBL/GenBank/DDBJ whole genome shotgun (WGS) entry which is preliminary data.</text>
</comment>
<dbReference type="AlphaFoldDB" id="A0AAX1QRR1"/>
<dbReference type="HAMAP" id="MF_00012">
    <property type="entry name" value="IlvD"/>
    <property type="match status" value="1"/>
</dbReference>
<keyword evidence="4 15" id="KW-0001">2Fe-2S</keyword>
<dbReference type="InterPro" id="IPR037237">
    <property type="entry name" value="IlvD/EDD_N"/>
</dbReference>
<evidence type="ECO:0000259" key="17">
    <source>
        <dbReference type="Pfam" id="PF24877"/>
    </source>
</evidence>
<comment type="function">
    <text evidence="15">Functions in the biosynthesis of branched-chain amino acids. Catalyzes the dehydration of (2R,3R)-2,3-dihydroxy-3-methylpentanoate (2,3-dihydroxy-3-methylvalerate) into 2-oxo-3-methylpentanoate (2-oxo-3-methylvalerate) and of (2R)-2,3-dihydroxy-3-methylbutanoate (2,3-dihydroxyisovalerate) into 2-oxo-3-methylbutanoate (2-oxoisovalerate), the penultimate precursor to L-isoleucine and L-valine, respectively.</text>
</comment>
<sequence>MPKYRSATTTHGRNMAGARALWRATGVKEEDFGKPIIAVVNSFTQFVPGHVHLKDLGQLVAREIEAAGGIAKEFNTIAVDDGIAMGHGGMLYSLPSRELIADSVEYMVNAHCADAMVCISNCDKITPGMLMAAMRLNIPAIFVSGGPMEAGKTKLSDQIIKLDLVDAMIQGADPKVSDAQSEQIERSACPTCGSCSGMFTANSMNCLTEALGLSQPGNGSLLATHADRKQLFLTAGQRIVELTKRYYEQDDASVLPRNIANKAAFENAMALDIAMGGSTNTVLHLLAAAQEGDVAFDMTDIDRMSRQVPHLCKVAPSTQKYHMEDVHRAGGVMGILGELQRSGLLKDQTRTVLGISLQEQLAQYDVKQTQDPAVQTMFRAGPAGIRTTQAFSQDCRWDTLDDDRQEGCIRDKAHAFSQDGGLAVLKGNLALDGCIVKTAGVDESILKFRGPAVVFESQEDAVSGILGGQVKAGDVVVIRYEGPKGGPGMQEMLYPTTYLKSMGLGKQCALLTDGRFSGGTSGLSIGHASPEAANGGTIGLVRSGDSIAIDIPNRSITLEVSESELAVRRAEQDKLGWKPVDRQRTVSLALKAYASMATSADKGAVRDKSKLEG</sequence>